<evidence type="ECO:0000313" key="8">
    <source>
        <dbReference type="EMBL" id="MBO8458703.1"/>
    </source>
</evidence>
<dbReference type="InterPro" id="IPR002129">
    <property type="entry name" value="PyrdxlP-dep_de-COase"/>
</dbReference>
<dbReference type="GO" id="GO:0019752">
    <property type="term" value="P:carboxylic acid metabolic process"/>
    <property type="evidence" value="ECO:0007669"/>
    <property type="project" value="InterPro"/>
</dbReference>
<dbReference type="SUPFAM" id="SSF53383">
    <property type="entry name" value="PLP-dependent transferases"/>
    <property type="match status" value="1"/>
</dbReference>
<reference evidence="8" key="1">
    <citation type="submission" date="2020-10" db="EMBL/GenBank/DDBJ databases">
        <authorList>
            <person name="Gilroy R."/>
        </authorList>
    </citation>
    <scope>NUCLEOTIDE SEQUENCE</scope>
    <source>
        <strain evidence="8">10532</strain>
    </source>
</reference>
<dbReference type="Gene3D" id="3.40.640.10">
    <property type="entry name" value="Type I PLP-dependent aspartate aminotransferase-like (Major domain)"/>
    <property type="match status" value="1"/>
</dbReference>
<dbReference type="CDD" id="cd06450">
    <property type="entry name" value="DOPA_deC_like"/>
    <property type="match status" value="1"/>
</dbReference>
<keyword evidence="4 6" id="KW-0663">Pyridoxal phosphate</keyword>
<name>A0A9D9N3E6_9SPIR</name>
<keyword evidence="5 7" id="KW-0456">Lyase</keyword>
<dbReference type="GO" id="GO:0016831">
    <property type="term" value="F:carboxy-lyase activity"/>
    <property type="evidence" value="ECO:0007669"/>
    <property type="project" value="UniProtKB-KW"/>
</dbReference>
<dbReference type="AlphaFoldDB" id="A0A9D9N3E6"/>
<comment type="cofactor">
    <cofactor evidence="1 6 7">
        <name>pyridoxal 5'-phosphate</name>
        <dbReference type="ChEBI" id="CHEBI:597326"/>
    </cofactor>
</comment>
<dbReference type="Gene3D" id="3.90.1150.10">
    <property type="entry name" value="Aspartate Aminotransferase, domain 1"/>
    <property type="match status" value="1"/>
</dbReference>
<dbReference type="Pfam" id="PF00282">
    <property type="entry name" value="Pyridoxal_deC"/>
    <property type="match status" value="1"/>
</dbReference>
<dbReference type="InterPro" id="IPR015424">
    <property type="entry name" value="PyrdxlP-dep_Trfase"/>
</dbReference>
<dbReference type="PROSITE" id="PS00392">
    <property type="entry name" value="DDC_GAD_HDC_YDC"/>
    <property type="match status" value="1"/>
</dbReference>
<evidence type="ECO:0000256" key="4">
    <source>
        <dbReference type="ARBA" id="ARBA00022898"/>
    </source>
</evidence>
<comment type="caution">
    <text evidence="8">The sequence shown here is derived from an EMBL/GenBank/DDBJ whole genome shotgun (WGS) entry which is preliminary data.</text>
</comment>
<evidence type="ECO:0000256" key="7">
    <source>
        <dbReference type="RuleBase" id="RU000382"/>
    </source>
</evidence>
<evidence type="ECO:0000313" key="9">
    <source>
        <dbReference type="Proteomes" id="UP000823638"/>
    </source>
</evidence>
<keyword evidence="8" id="KW-0032">Aminotransferase</keyword>
<comment type="similarity">
    <text evidence="2 7">Belongs to the group II decarboxylase family.</text>
</comment>
<dbReference type="PRINTS" id="PR00800">
    <property type="entry name" value="YHDCRBOXLASE"/>
</dbReference>
<dbReference type="InterPro" id="IPR015421">
    <property type="entry name" value="PyrdxlP-dep_Trfase_major"/>
</dbReference>
<accession>A0A9D9N3E6</accession>
<dbReference type="EMBL" id="JADIMM010000121">
    <property type="protein sequence ID" value="MBO8458703.1"/>
    <property type="molecule type" value="Genomic_DNA"/>
</dbReference>
<dbReference type="InterPro" id="IPR010977">
    <property type="entry name" value="Aromatic_deC"/>
</dbReference>
<evidence type="ECO:0000256" key="5">
    <source>
        <dbReference type="ARBA" id="ARBA00023239"/>
    </source>
</evidence>
<dbReference type="PANTHER" id="PTHR45677">
    <property type="entry name" value="GLUTAMATE DECARBOXYLASE-RELATED"/>
    <property type="match status" value="1"/>
</dbReference>
<keyword evidence="8" id="KW-0808">Transferase</keyword>
<organism evidence="8 9">
    <name type="scientific">Candidatus Gallitreponema excrementavium</name>
    <dbReference type="NCBI Taxonomy" id="2840840"/>
    <lineage>
        <taxon>Bacteria</taxon>
        <taxon>Pseudomonadati</taxon>
        <taxon>Spirochaetota</taxon>
        <taxon>Spirochaetia</taxon>
        <taxon>Spirochaetales</taxon>
        <taxon>Candidatus Gallitreponema</taxon>
    </lineage>
</organism>
<keyword evidence="3" id="KW-0210">Decarboxylase</keyword>
<evidence type="ECO:0000256" key="1">
    <source>
        <dbReference type="ARBA" id="ARBA00001933"/>
    </source>
</evidence>
<proteinExistence type="inferred from homology"/>
<evidence type="ECO:0000256" key="6">
    <source>
        <dbReference type="PIRSR" id="PIRSR602129-50"/>
    </source>
</evidence>
<evidence type="ECO:0000256" key="3">
    <source>
        <dbReference type="ARBA" id="ARBA00022793"/>
    </source>
</evidence>
<sequence>MPLLENNLFLTDNPESKAEYRRIIGDTVSAVVEAFDSPKAYEGPEPFRLKKLVEMEQLLPDHGLGWEKVLDNLKTVVLPNFLRTSSRDYMAHLHSPGTIESIAGELILSTFNQSMDSWDQSPVATEIEVQVVKCLCKMFGYGENSDGVFTSGGSQSNFSGITLARDWYCSANLNHDIQKKGLPSCSSKFRIYTSEISHFSVEKTAHLLGLGYDSVVKVPVNEKQQMDFDSLERLVKKDAASGNLPVCVVCTFGTTDFGSIDPVEKIRKLCDEYKMYLHGDAAYGSGVILSEKYREKLAGIELCDSITVDFHKMFLLPISCSAVLVKDKKNLDFFTIRADYLNREEDEEDGYTNLVDKSIQTTRRFDALKVWISFQMRGKDGWSEIITKSMENARYFYGLLKEQPDFEVVTEPEISSVVFRFVPEGKSDGEEADAVNKKIRRSLIHEKGIVIGQTVCRGRVQLKFTLLNPLLSRENLEEMMGVIRALGKSF</sequence>
<gene>
    <name evidence="8" type="ORF">IAA81_10855</name>
</gene>
<evidence type="ECO:0000256" key="2">
    <source>
        <dbReference type="ARBA" id="ARBA00009533"/>
    </source>
</evidence>
<feature type="modified residue" description="N6-(pyridoxal phosphate)lysine" evidence="6">
    <location>
        <position position="312"/>
    </location>
</feature>
<dbReference type="GO" id="GO:0005737">
    <property type="term" value="C:cytoplasm"/>
    <property type="evidence" value="ECO:0007669"/>
    <property type="project" value="TreeGrafter"/>
</dbReference>
<dbReference type="InterPro" id="IPR021115">
    <property type="entry name" value="Pyridoxal-P_BS"/>
</dbReference>
<dbReference type="Proteomes" id="UP000823638">
    <property type="component" value="Unassembled WGS sequence"/>
</dbReference>
<protein>
    <submittedName>
        <fullName evidence="8">Aspartate aminotransferase family protein</fullName>
    </submittedName>
</protein>
<dbReference type="GO" id="GO:0008483">
    <property type="term" value="F:transaminase activity"/>
    <property type="evidence" value="ECO:0007669"/>
    <property type="project" value="UniProtKB-KW"/>
</dbReference>
<dbReference type="InterPro" id="IPR015422">
    <property type="entry name" value="PyrdxlP-dep_Trfase_small"/>
</dbReference>
<dbReference type="GO" id="GO:0030170">
    <property type="term" value="F:pyridoxal phosphate binding"/>
    <property type="evidence" value="ECO:0007669"/>
    <property type="project" value="InterPro"/>
</dbReference>
<reference evidence="8" key="2">
    <citation type="journal article" date="2021" name="PeerJ">
        <title>Extensive microbial diversity within the chicken gut microbiome revealed by metagenomics and culture.</title>
        <authorList>
            <person name="Gilroy R."/>
            <person name="Ravi A."/>
            <person name="Getino M."/>
            <person name="Pursley I."/>
            <person name="Horton D.L."/>
            <person name="Alikhan N.F."/>
            <person name="Baker D."/>
            <person name="Gharbi K."/>
            <person name="Hall N."/>
            <person name="Watson M."/>
            <person name="Adriaenssens E.M."/>
            <person name="Foster-Nyarko E."/>
            <person name="Jarju S."/>
            <person name="Secka A."/>
            <person name="Antonio M."/>
            <person name="Oren A."/>
            <person name="Chaudhuri R.R."/>
            <person name="La Ragione R."/>
            <person name="Hildebrand F."/>
            <person name="Pallen M.J."/>
        </authorList>
    </citation>
    <scope>NUCLEOTIDE SEQUENCE</scope>
    <source>
        <strain evidence="8">10532</strain>
    </source>
</reference>
<dbReference type="GO" id="GO:0006520">
    <property type="term" value="P:amino acid metabolic process"/>
    <property type="evidence" value="ECO:0007669"/>
    <property type="project" value="InterPro"/>
</dbReference>
<dbReference type="PANTHER" id="PTHR45677:SF8">
    <property type="entry name" value="CYSTEINE SULFINIC ACID DECARBOXYLASE"/>
    <property type="match status" value="1"/>
</dbReference>